<dbReference type="Proteomes" id="UP000516380">
    <property type="component" value="Chromosome"/>
</dbReference>
<dbReference type="EMBL" id="AP023343">
    <property type="protein sequence ID" value="BCI89810.1"/>
    <property type="molecule type" value="Genomic_DNA"/>
</dbReference>
<sequence>MTSLAERAAQLSPNARAALARELVRAGTAFPTDIAEPIAVVGVGCRFPGM</sequence>
<protein>
    <submittedName>
        <fullName evidence="1">Uncharacterized protein</fullName>
    </submittedName>
</protein>
<keyword evidence="2" id="KW-1185">Reference proteome</keyword>
<dbReference type="AlphaFoldDB" id="A0A7G1IG49"/>
<proteinExistence type="predicted"/>
<gene>
    <name evidence="1" type="ORF">NIIDMKKI_50160</name>
</gene>
<name>A0A7G1IG49_MYCKA</name>
<organism evidence="1 2">
    <name type="scientific">Mycobacterium kansasii</name>
    <dbReference type="NCBI Taxonomy" id="1768"/>
    <lineage>
        <taxon>Bacteria</taxon>
        <taxon>Bacillati</taxon>
        <taxon>Actinomycetota</taxon>
        <taxon>Actinomycetes</taxon>
        <taxon>Mycobacteriales</taxon>
        <taxon>Mycobacteriaceae</taxon>
        <taxon>Mycobacterium</taxon>
    </lineage>
</organism>
<accession>A0A7G1IG49</accession>
<evidence type="ECO:0000313" key="2">
    <source>
        <dbReference type="Proteomes" id="UP000516380"/>
    </source>
</evidence>
<reference evidence="1 2" key="1">
    <citation type="submission" date="2020-07" db="EMBL/GenBank/DDBJ databases">
        <title>Mycobacterium kansasii (former subtype) with zoonotic potential isolated from diseased indoor pet cat, Japan.</title>
        <authorList>
            <person name="Fukano H."/>
            <person name="Terazono T."/>
            <person name="Hoshino Y."/>
        </authorList>
    </citation>
    <scope>NUCLEOTIDE SEQUENCE [LARGE SCALE GENOMIC DNA]</scope>
    <source>
        <strain evidence="1 2">Kuro-I</strain>
    </source>
</reference>
<evidence type="ECO:0000313" key="1">
    <source>
        <dbReference type="EMBL" id="BCI89810.1"/>
    </source>
</evidence>